<comment type="caution">
    <text evidence="2">The sequence shown here is derived from an EMBL/GenBank/DDBJ whole genome shotgun (WGS) entry which is preliminary data.</text>
</comment>
<accession>A0A2U1MSM5</accession>
<keyword evidence="3" id="KW-1185">Reference proteome</keyword>
<sequence>MASRQALLSYDDDDQSQGQLHREDFAEQTENSSLINQKNGSVNTTAYGATNMAAGAMGLAQGAAMGAANLAQGAATAVRNSLGNNQQSHNLHTPLSTGLPQNTRY</sequence>
<name>A0A2U1MSM5_ARTAN</name>
<dbReference type="OrthoDB" id="1679915at2759"/>
<feature type="region of interest" description="Disordered" evidence="1">
    <location>
        <begin position="80"/>
        <end position="105"/>
    </location>
</feature>
<dbReference type="AlphaFoldDB" id="A0A2U1MSM5"/>
<dbReference type="EMBL" id="PKPP01004458">
    <property type="protein sequence ID" value="PWA64265.1"/>
    <property type="molecule type" value="Genomic_DNA"/>
</dbReference>
<dbReference type="STRING" id="35608.A0A2U1MSM5"/>
<reference evidence="2 3" key="1">
    <citation type="journal article" date="2018" name="Mol. Plant">
        <title>The genome of Artemisia annua provides insight into the evolution of Asteraceae family and artemisinin biosynthesis.</title>
        <authorList>
            <person name="Shen Q."/>
            <person name="Zhang L."/>
            <person name="Liao Z."/>
            <person name="Wang S."/>
            <person name="Yan T."/>
            <person name="Shi P."/>
            <person name="Liu M."/>
            <person name="Fu X."/>
            <person name="Pan Q."/>
            <person name="Wang Y."/>
            <person name="Lv Z."/>
            <person name="Lu X."/>
            <person name="Zhang F."/>
            <person name="Jiang W."/>
            <person name="Ma Y."/>
            <person name="Chen M."/>
            <person name="Hao X."/>
            <person name="Li L."/>
            <person name="Tang Y."/>
            <person name="Lv G."/>
            <person name="Zhou Y."/>
            <person name="Sun X."/>
            <person name="Brodelius P.E."/>
            <person name="Rose J.K.C."/>
            <person name="Tang K."/>
        </authorList>
    </citation>
    <scope>NUCLEOTIDE SEQUENCE [LARGE SCALE GENOMIC DNA]</scope>
    <source>
        <strain evidence="3">cv. Huhao1</strain>
        <tissue evidence="2">Leaf</tissue>
    </source>
</reference>
<evidence type="ECO:0000313" key="2">
    <source>
        <dbReference type="EMBL" id="PWA64265.1"/>
    </source>
</evidence>
<protein>
    <submittedName>
        <fullName evidence="2">Uncharacterized protein</fullName>
    </submittedName>
</protein>
<organism evidence="2 3">
    <name type="scientific">Artemisia annua</name>
    <name type="common">Sweet wormwood</name>
    <dbReference type="NCBI Taxonomy" id="35608"/>
    <lineage>
        <taxon>Eukaryota</taxon>
        <taxon>Viridiplantae</taxon>
        <taxon>Streptophyta</taxon>
        <taxon>Embryophyta</taxon>
        <taxon>Tracheophyta</taxon>
        <taxon>Spermatophyta</taxon>
        <taxon>Magnoliopsida</taxon>
        <taxon>eudicotyledons</taxon>
        <taxon>Gunneridae</taxon>
        <taxon>Pentapetalae</taxon>
        <taxon>asterids</taxon>
        <taxon>campanulids</taxon>
        <taxon>Asterales</taxon>
        <taxon>Asteraceae</taxon>
        <taxon>Asteroideae</taxon>
        <taxon>Anthemideae</taxon>
        <taxon>Artemisiinae</taxon>
        <taxon>Artemisia</taxon>
    </lineage>
</organism>
<gene>
    <name evidence="2" type="ORF">CTI12_AA343600</name>
</gene>
<evidence type="ECO:0000313" key="3">
    <source>
        <dbReference type="Proteomes" id="UP000245207"/>
    </source>
</evidence>
<feature type="compositionally biased region" description="Polar residues" evidence="1">
    <location>
        <begin position="28"/>
        <end position="40"/>
    </location>
</feature>
<evidence type="ECO:0000256" key="1">
    <source>
        <dbReference type="SAM" id="MobiDB-lite"/>
    </source>
</evidence>
<proteinExistence type="predicted"/>
<feature type="region of interest" description="Disordered" evidence="1">
    <location>
        <begin position="1"/>
        <end position="40"/>
    </location>
</feature>
<dbReference type="Proteomes" id="UP000245207">
    <property type="component" value="Unassembled WGS sequence"/>
</dbReference>